<evidence type="ECO:0000313" key="2">
    <source>
        <dbReference type="Proteomes" id="UP001623330"/>
    </source>
</evidence>
<dbReference type="InterPro" id="IPR022036">
    <property type="entry name" value="DUF3605"/>
</dbReference>
<dbReference type="Proteomes" id="UP001623330">
    <property type="component" value="Unassembled WGS sequence"/>
</dbReference>
<evidence type="ECO:0000313" key="1">
    <source>
        <dbReference type="EMBL" id="KAL3233758.1"/>
    </source>
</evidence>
<keyword evidence="2" id="KW-1185">Reference proteome</keyword>
<protein>
    <submittedName>
        <fullName evidence="1">Uncharacterized protein</fullName>
    </submittedName>
</protein>
<accession>A0ABR4NXY2</accession>
<sequence length="200" mass="23216">MTISWAEIKDIIASGELQRLKRAPEETARYHEHKRILAEQNVEIGDYILGQLGWSVTELGEINQISDDARLQKSFSSTELYKLSLNDFPYDFEEDVCHLLIWSKINLPLYSSDDDNAEIRQDMHDKIEQFIKRNLQTYLDPKTDDYGWFINYRSLQSIRGISHVHLLIRCPEQGHQSTSAPGKRVKDIASTLLHNNFVPI</sequence>
<gene>
    <name evidence="1" type="ORF">RNJ44_03798</name>
</gene>
<name>A0ABR4NXY2_9SACH</name>
<proteinExistence type="predicted"/>
<dbReference type="PANTHER" id="PTHR35020:SF2">
    <property type="entry name" value="N-ACETYLGLUCOSAMINE-INDUCED PROTEIN 1"/>
    <property type="match status" value="1"/>
</dbReference>
<reference evidence="1 2" key="1">
    <citation type="submission" date="2024-05" db="EMBL/GenBank/DDBJ databases">
        <title>Long read based assembly of the Candida bracarensis genome reveals expanded adhesin content.</title>
        <authorList>
            <person name="Marcet-Houben M."/>
            <person name="Ksiezopolska E."/>
            <person name="Gabaldon T."/>
        </authorList>
    </citation>
    <scope>NUCLEOTIDE SEQUENCE [LARGE SCALE GENOMIC DNA]</scope>
    <source>
        <strain evidence="1 2">CBM6</strain>
    </source>
</reference>
<dbReference type="PANTHER" id="PTHR35020">
    <property type="entry name" value="N-ACETYLGLUCOSAMINE-INDUCED PROTEIN 1"/>
    <property type="match status" value="1"/>
</dbReference>
<dbReference type="Pfam" id="PF12239">
    <property type="entry name" value="DUF3605"/>
    <property type="match status" value="1"/>
</dbReference>
<dbReference type="EMBL" id="JBEVYD010000004">
    <property type="protein sequence ID" value="KAL3233758.1"/>
    <property type="molecule type" value="Genomic_DNA"/>
</dbReference>
<organism evidence="1 2">
    <name type="scientific">Nakaseomyces bracarensis</name>
    <dbReference type="NCBI Taxonomy" id="273131"/>
    <lineage>
        <taxon>Eukaryota</taxon>
        <taxon>Fungi</taxon>
        <taxon>Dikarya</taxon>
        <taxon>Ascomycota</taxon>
        <taxon>Saccharomycotina</taxon>
        <taxon>Saccharomycetes</taxon>
        <taxon>Saccharomycetales</taxon>
        <taxon>Saccharomycetaceae</taxon>
        <taxon>Nakaseomyces</taxon>
    </lineage>
</organism>
<comment type="caution">
    <text evidence="1">The sequence shown here is derived from an EMBL/GenBank/DDBJ whole genome shotgun (WGS) entry which is preliminary data.</text>
</comment>